<gene>
    <name evidence="5" type="ORF">MICPUN_58723</name>
</gene>
<proteinExistence type="predicted"/>
<dbReference type="AlphaFoldDB" id="C1E6N8"/>
<feature type="repeat" description="ANK" evidence="3">
    <location>
        <begin position="221"/>
        <end position="253"/>
    </location>
</feature>
<evidence type="ECO:0000256" key="1">
    <source>
        <dbReference type="ARBA" id="ARBA00022737"/>
    </source>
</evidence>
<keyword evidence="1" id="KW-0677">Repeat</keyword>
<dbReference type="STRING" id="296587.C1E6N8"/>
<dbReference type="RefSeq" id="XP_002502206.1">
    <property type="nucleotide sequence ID" value="XM_002502160.1"/>
</dbReference>
<dbReference type="SMART" id="SM00248">
    <property type="entry name" value="ANK"/>
    <property type="match status" value="5"/>
</dbReference>
<dbReference type="OMA" id="LYCAAEW"/>
<dbReference type="PANTHER" id="PTHR24166:SF48">
    <property type="entry name" value="PROTEIN VAPYRIN"/>
    <property type="match status" value="1"/>
</dbReference>
<feature type="region of interest" description="Disordered" evidence="4">
    <location>
        <begin position="1"/>
        <end position="63"/>
    </location>
</feature>
<dbReference type="EMBL" id="CP001326">
    <property type="protein sequence ID" value="ACO63464.1"/>
    <property type="molecule type" value="Genomic_DNA"/>
</dbReference>
<sequence>MASASVTPVPVARAAARSCTRSASTGPVSTRRWTSISPPGTSRDLRSRGSDEPSSDRTPGSTRTAAFFHDYHHHSFDHTHDRAYQRWLADLTAVVKHKTWSALPALLRFPHAEPDVVLQLAAGEGQTGLVKRILESFPGAVEPGGPAAAGAAVTAASRGHHNVVVALLDHGLDADAVDEHDVALILAAAGASDVCGEGCAARCVGTLLERGADANASASRKGWKPLMAAAKTGEWRVAELLLNAGADVEARYPNGKTPLYCAAEWGHAKAVEVLLAHGARPDVAADRLMTDHTAATSRGVLPAEVAARNGHKACADILFEANAAARRGRGDAKGKSLEPRVPETTIKGGESW</sequence>
<dbReference type="eggNOG" id="KOG4177">
    <property type="taxonomic scope" value="Eukaryota"/>
</dbReference>
<evidence type="ECO:0000313" key="6">
    <source>
        <dbReference type="Proteomes" id="UP000002009"/>
    </source>
</evidence>
<evidence type="ECO:0000313" key="5">
    <source>
        <dbReference type="EMBL" id="ACO63464.1"/>
    </source>
</evidence>
<dbReference type="Pfam" id="PF12796">
    <property type="entry name" value="Ank_2"/>
    <property type="match status" value="1"/>
</dbReference>
<dbReference type="PANTHER" id="PTHR24166">
    <property type="entry name" value="ROLLING PEBBLES, ISOFORM B"/>
    <property type="match status" value="1"/>
</dbReference>
<evidence type="ECO:0000256" key="4">
    <source>
        <dbReference type="SAM" id="MobiDB-lite"/>
    </source>
</evidence>
<dbReference type="InterPro" id="IPR036770">
    <property type="entry name" value="Ankyrin_rpt-contain_sf"/>
</dbReference>
<dbReference type="InterPro" id="IPR050889">
    <property type="entry name" value="Dendritic_Spine_Reg/Scaffold"/>
</dbReference>
<feature type="repeat" description="ANK" evidence="3">
    <location>
        <begin position="254"/>
        <end position="286"/>
    </location>
</feature>
<dbReference type="InterPro" id="IPR002110">
    <property type="entry name" value="Ankyrin_rpt"/>
</dbReference>
<dbReference type="Gene3D" id="1.25.40.20">
    <property type="entry name" value="Ankyrin repeat-containing domain"/>
    <property type="match status" value="2"/>
</dbReference>
<accession>C1E6N8</accession>
<dbReference type="KEGG" id="mis:MICPUN_58723"/>
<keyword evidence="6" id="KW-1185">Reference proteome</keyword>
<feature type="compositionally biased region" description="Basic and acidic residues" evidence="4">
    <location>
        <begin position="43"/>
        <end position="55"/>
    </location>
</feature>
<dbReference type="PROSITE" id="PS50297">
    <property type="entry name" value="ANK_REP_REGION"/>
    <property type="match status" value="2"/>
</dbReference>
<keyword evidence="2 3" id="KW-0040">ANK repeat</keyword>
<evidence type="ECO:0000256" key="3">
    <source>
        <dbReference type="PROSITE-ProRule" id="PRU00023"/>
    </source>
</evidence>
<reference evidence="5 6" key="1">
    <citation type="journal article" date="2009" name="Science">
        <title>Green evolution and dynamic adaptations revealed by genomes of the marine picoeukaryotes Micromonas.</title>
        <authorList>
            <person name="Worden A.Z."/>
            <person name="Lee J.H."/>
            <person name="Mock T."/>
            <person name="Rouze P."/>
            <person name="Simmons M.P."/>
            <person name="Aerts A.L."/>
            <person name="Allen A.E."/>
            <person name="Cuvelier M.L."/>
            <person name="Derelle E."/>
            <person name="Everett M.V."/>
            <person name="Foulon E."/>
            <person name="Grimwood J."/>
            <person name="Gundlach H."/>
            <person name="Henrissat B."/>
            <person name="Napoli C."/>
            <person name="McDonald S.M."/>
            <person name="Parker M.S."/>
            <person name="Rombauts S."/>
            <person name="Salamov A."/>
            <person name="Von Dassow P."/>
            <person name="Badger J.H."/>
            <person name="Coutinho P.M."/>
            <person name="Demir E."/>
            <person name="Dubchak I."/>
            <person name="Gentemann C."/>
            <person name="Eikrem W."/>
            <person name="Gready J.E."/>
            <person name="John U."/>
            <person name="Lanier W."/>
            <person name="Lindquist E.A."/>
            <person name="Lucas S."/>
            <person name="Mayer K.F."/>
            <person name="Moreau H."/>
            <person name="Not F."/>
            <person name="Otillar R."/>
            <person name="Panaud O."/>
            <person name="Pangilinan J."/>
            <person name="Paulsen I."/>
            <person name="Piegu B."/>
            <person name="Poliakov A."/>
            <person name="Robbens S."/>
            <person name="Schmutz J."/>
            <person name="Toulza E."/>
            <person name="Wyss T."/>
            <person name="Zelensky A."/>
            <person name="Zhou K."/>
            <person name="Armbrust E.V."/>
            <person name="Bhattacharya D."/>
            <person name="Goodenough U.W."/>
            <person name="Van de Peer Y."/>
            <person name="Grigoriev I.V."/>
        </authorList>
    </citation>
    <scope>NUCLEOTIDE SEQUENCE [LARGE SCALE GENOMIC DNA]</scope>
    <source>
        <strain evidence="6">RCC299 / NOUM17</strain>
    </source>
</reference>
<dbReference type="OrthoDB" id="498659at2759"/>
<feature type="compositionally biased region" description="Low complexity" evidence="4">
    <location>
        <begin position="1"/>
        <end position="25"/>
    </location>
</feature>
<dbReference type="Proteomes" id="UP000002009">
    <property type="component" value="Chromosome 5"/>
</dbReference>
<feature type="compositionally biased region" description="Basic and acidic residues" evidence="4">
    <location>
        <begin position="328"/>
        <end position="341"/>
    </location>
</feature>
<dbReference type="PROSITE" id="PS50088">
    <property type="entry name" value="ANK_REPEAT"/>
    <property type="match status" value="2"/>
</dbReference>
<dbReference type="InParanoid" id="C1E6N8"/>
<organism evidence="5 6">
    <name type="scientific">Micromonas commoda (strain RCC299 / NOUM17 / CCMP2709)</name>
    <name type="common">Picoplanktonic green alga</name>
    <dbReference type="NCBI Taxonomy" id="296587"/>
    <lineage>
        <taxon>Eukaryota</taxon>
        <taxon>Viridiplantae</taxon>
        <taxon>Chlorophyta</taxon>
        <taxon>Mamiellophyceae</taxon>
        <taxon>Mamiellales</taxon>
        <taxon>Mamiellaceae</taxon>
        <taxon>Micromonas</taxon>
    </lineage>
</organism>
<protein>
    <submittedName>
        <fullName evidence="5">Ankyrin repeat protein</fullName>
    </submittedName>
</protein>
<evidence type="ECO:0000256" key="2">
    <source>
        <dbReference type="ARBA" id="ARBA00023043"/>
    </source>
</evidence>
<name>C1E6N8_MICCC</name>
<dbReference type="GeneID" id="8243867"/>
<dbReference type="SUPFAM" id="SSF48403">
    <property type="entry name" value="Ankyrin repeat"/>
    <property type="match status" value="1"/>
</dbReference>
<feature type="region of interest" description="Disordered" evidence="4">
    <location>
        <begin position="328"/>
        <end position="352"/>
    </location>
</feature>
<feature type="compositionally biased region" description="Polar residues" evidence="4">
    <location>
        <begin position="26"/>
        <end position="40"/>
    </location>
</feature>